<evidence type="ECO:0000259" key="2">
    <source>
        <dbReference type="Pfam" id="PF06744"/>
    </source>
</evidence>
<dbReference type="EMBL" id="JBHUEQ010000006">
    <property type="protein sequence ID" value="MFD1745002.1"/>
    <property type="molecule type" value="Genomic_DNA"/>
</dbReference>
<dbReference type="CDD" id="cd00882">
    <property type="entry name" value="Ras_like_GTPase"/>
    <property type="match status" value="1"/>
</dbReference>
<feature type="transmembrane region" description="Helical" evidence="1">
    <location>
        <begin position="56"/>
        <end position="76"/>
    </location>
</feature>
<feature type="domain" description="Type VI secretion system IcmF C-terminal" evidence="2">
    <location>
        <begin position="1042"/>
        <end position="1144"/>
    </location>
</feature>
<accession>A0ABW4M1M7</accession>
<feature type="transmembrane region" description="Helical" evidence="1">
    <location>
        <begin position="21"/>
        <end position="44"/>
    </location>
</feature>
<keyword evidence="6" id="KW-1185">Reference proteome</keyword>
<keyword evidence="1" id="KW-0812">Transmembrane</keyword>
<evidence type="ECO:0000313" key="6">
    <source>
        <dbReference type="Proteomes" id="UP001597322"/>
    </source>
</evidence>
<protein>
    <submittedName>
        <fullName evidence="5">Type VI secretion system membrane subunit TssM</fullName>
    </submittedName>
</protein>
<dbReference type="InterPro" id="IPR010623">
    <property type="entry name" value="IcmF_C"/>
</dbReference>
<dbReference type="SUPFAM" id="SSF52540">
    <property type="entry name" value="P-loop containing nucleoside triphosphate hydrolases"/>
    <property type="match status" value="1"/>
</dbReference>
<dbReference type="InterPro" id="IPR017731">
    <property type="entry name" value="TssM1-like"/>
</dbReference>
<evidence type="ECO:0000256" key="1">
    <source>
        <dbReference type="SAM" id="Phobius"/>
    </source>
</evidence>
<dbReference type="PANTHER" id="PTHR36153">
    <property type="entry name" value="INNER MEMBRANE PROTEIN-RELATED"/>
    <property type="match status" value="1"/>
</dbReference>
<gene>
    <name evidence="5" type="primary">tssM</name>
    <name evidence="5" type="ORF">ACFSE1_05945</name>
</gene>
<sequence>MNPLSYFYTIRSYVEAYVGLLGRRFISIIWLIALCVIVWFYGYLLAFGQWKPLVSVNARIILIAALVLAWIGYLIVSILRSRKRDAALVEGIERSAEQEVEASQRAEVVEIHQRLKDALQLLRRVTRKRFGYIYELPWYVIFGAPGSGKTTALTQSGLNFPLGDALGGNSVQGVGGTRNCNWWFADEAILIDTAGRYTTQDDLNGTAKAGWEGFLDLLRKYRRSQPVNGALITLSIGDLLERDPQAQKDEIRIIRQRLAELDQQLQVRVPVYLVLTKADLLTGFVDFFDGFGKSDREQVWGMTFALEQSEKATELPDAFAAEFALLQERVNSLLLERLQQEPNSDIRGRIFRFPSQLALLRERLMEVIPELCSGSKLMEPPLLRGIYLASGTQTQQDVAATLQSRPRRSYFLKRLFHDVIFEEASLVARDKRLGRRQVFIRRATYAVAGVLVAVVLASWIATYVQNSTALASADRRLEAYEQLSRGIPIQNVKDTDFLRILPALDNLAAIPNDFEQARAWPVSFGLDQQQKVEGRQRDAYQRALNALLLPRLMVQLQREMQNDKEPQKAFNALKLYGMLGGLGTVDRDFAVQQADDLFTALYPGDGRAATRKALLHHATALVQGVIPPIELDNRLIAETRQKVGDITIASRAFEILKGYPQARRLSGWTPSGALGPLGEQAFERASGTSLRLGLSGLFTAKGFQTVVRSRLDDAARDAIAEEWVRGTPNPPEVSVSQISEAALQLYLSAFESQWRAILSDLRVKTPQTIADAAENLRLLTVEPSPIEALVRSVSVSTDLRSPDALVTGAVTSDNSQASTNAIGMSVLPDPYARLRELLPAQGAEVVVTAASGSSEQQLPPLRQMIATLQKLRDQLSRASTSTAAIAKVFDVDGQLTTANQDLLQQARQMPAPLDTWMAGVAADIGSLAVRSARARIANVWAAEAASYCSSVVSGRYPFDRESPSDVALSDFIRLFSPDGLLQSFFKENLEPFVDTSSSPWGWKGTFGAASIPSEAIAQFDKADQITRAFFPNGSKQPSVSINVTPVSLSEAANAVMLELEGEKVVYFHGPVLSKSIIWPSSQASNSSRLAFQPGGWQEALTTTGDWSAFRLFDNAKLSQSAQPNLFRAEFTRGEQTAQFDVQFGSILNPFGLPALNGFSCPRQF</sequence>
<dbReference type="Pfam" id="PF06744">
    <property type="entry name" value="IcmF_C"/>
    <property type="match status" value="1"/>
</dbReference>
<dbReference type="Pfam" id="PF14331">
    <property type="entry name" value="IcmF-related_N"/>
    <property type="match status" value="1"/>
</dbReference>
<dbReference type="InterPro" id="IPR053156">
    <property type="entry name" value="T6SS_TssM-like"/>
</dbReference>
<dbReference type="Proteomes" id="UP001597322">
    <property type="component" value="Unassembled WGS sequence"/>
</dbReference>
<feature type="domain" description="IcmF-related" evidence="3">
    <location>
        <begin position="501"/>
        <end position="797"/>
    </location>
</feature>
<evidence type="ECO:0000259" key="4">
    <source>
        <dbReference type="Pfam" id="PF14331"/>
    </source>
</evidence>
<comment type="caution">
    <text evidence="5">The sequence shown here is derived from an EMBL/GenBank/DDBJ whole genome shotgun (WGS) entry which is preliminary data.</text>
</comment>
<keyword evidence="1" id="KW-0472">Membrane</keyword>
<dbReference type="NCBIfam" id="TIGR03348">
    <property type="entry name" value="VI_IcmF"/>
    <property type="match status" value="1"/>
</dbReference>
<reference evidence="6" key="1">
    <citation type="journal article" date="2019" name="Int. J. Syst. Evol. Microbiol.">
        <title>The Global Catalogue of Microorganisms (GCM) 10K type strain sequencing project: providing services to taxonomists for standard genome sequencing and annotation.</title>
        <authorList>
            <consortium name="The Broad Institute Genomics Platform"/>
            <consortium name="The Broad Institute Genome Sequencing Center for Infectious Disease"/>
            <person name="Wu L."/>
            <person name="Ma J."/>
        </authorList>
    </citation>
    <scope>NUCLEOTIDE SEQUENCE [LARGE SCALE GENOMIC DNA]</scope>
    <source>
        <strain evidence="6">CG52</strain>
    </source>
</reference>
<dbReference type="RefSeq" id="WP_377397817.1">
    <property type="nucleotide sequence ID" value="NZ_JBHUEQ010000006.1"/>
</dbReference>
<evidence type="ECO:0000313" key="5">
    <source>
        <dbReference type="EMBL" id="MFD1745002.1"/>
    </source>
</evidence>
<dbReference type="Pfam" id="PF06761">
    <property type="entry name" value="IcmF-related"/>
    <property type="match status" value="1"/>
</dbReference>
<name>A0ABW4M1M7_9HYPH</name>
<feature type="domain" description="Type VI secretion system component TssM1 N-terminal" evidence="4">
    <location>
        <begin position="207"/>
        <end position="447"/>
    </location>
</feature>
<dbReference type="PANTHER" id="PTHR36153:SF1">
    <property type="entry name" value="TYPE VI SECRETION SYSTEM COMPONENT TSSM1"/>
    <property type="match status" value="1"/>
</dbReference>
<evidence type="ECO:0000259" key="3">
    <source>
        <dbReference type="Pfam" id="PF06761"/>
    </source>
</evidence>
<keyword evidence="1" id="KW-1133">Transmembrane helix</keyword>
<organism evidence="5 6">
    <name type="scientific">Rhizobium helianthi</name>
    <dbReference type="NCBI Taxonomy" id="1132695"/>
    <lineage>
        <taxon>Bacteria</taxon>
        <taxon>Pseudomonadati</taxon>
        <taxon>Pseudomonadota</taxon>
        <taxon>Alphaproteobacteria</taxon>
        <taxon>Hyphomicrobiales</taxon>
        <taxon>Rhizobiaceae</taxon>
        <taxon>Rhizobium/Agrobacterium group</taxon>
        <taxon>Rhizobium</taxon>
    </lineage>
</organism>
<dbReference type="InterPro" id="IPR009612">
    <property type="entry name" value="IcmF-rel"/>
</dbReference>
<proteinExistence type="predicted"/>
<dbReference type="InterPro" id="IPR027417">
    <property type="entry name" value="P-loop_NTPase"/>
</dbReference>
<feature type="transmembrane region" description="Helical" evidence="1">
    <location>
        <begin position="439"/>
        <end position="461"/>
    </location>
</feature>
<dbReference type="InterPro" id="IPR025743">
    <property type="entry name" value="TssM1_N"/>
</dbReference>